<dbReference type="GO" id="GO:0099078">
    <property type="term" value="C:BORC complex"/>
    <property type="evidence" value="ECO:0007669"/>
    <property type="project" value="TreeGrafter"/>
</dbReference>
<comment type="caution">
    <text evidence="2">The sequence shown here is derived from an EMBL/GenBank/DDBJ whole genome shotgun (WGS) entry which is preliminary data.</text>
</comment>
<organism evidence="2 3">
    <name type="scientific">Myodes glareolus</name>
    <name type="common">Bank vole</name>
    <name type="synonym">Clethrionomys glareolus</name>
    <dbReference type="NCBI Taxonomy" id="447135"/>
    <lineage>
        <taxon>Eukaryota</taxon>
        <taxon>Metazoa</taxon>
        <taxon>Chordata</taxon>
        <taxon>Craniata</taxon>
        <taxon>Vertebrata</taxon>
        <taxon>Euteleostomi</taxon>
        <taxon>Mammalia</taxon>
        <taxon>Eutheria</taxon>
        <taxon>Euarchontoglires</taxon>
        <taxon>Glires</taxon>
        <taxon>Rodentia</taxon>
        <taxon>Myomorpha</taxon>
        <taxon>Muroidea</taxon>
        <taxon>Cricetidae</taxon>
        <taxon>Arvicolinae</taxon>
        <taxon>Myodes</taxon>
    </lineage>
</organism>
<dbReference type="PANTHER" id="PTHR13511">
    <property type="entry name" value="KXDL MOTIF-CONTAINING PROTEIN 1"/>
    <property type="match status" value="1"/>
</dbReference>
<feature type="compositionally biased region" description="Low complexity" evidence="1">
    <location>
        <begin position="74"/>
        <end position="85"/>
    </location>
</feature>
<dbReference type="GO" id="GO:0032418">
    <property type="term" value="P:lysosome localization"/>
    <property type="evidence" value="ECO:0007669"/>
    <property type="project" value="TreeGrafter"/>
</dbReference>
<dbReference type="EMBL" id="JBBHLL010000645">
    <property type="protein sequence ID" value="KAK7798985.1"/>
    <property type="molecule type" value="Genomic_DNA"/>
</dbReference>
<protein>
    <submittedName>
        <fullName evidence="2">Uncharacterized protein</fullName>
    </submittedName>
</protein>
<accession>A0AAW0H8Q9</accession>
<keyword evidence="3" id="KW-1185">Reference proteome</keyword>
<proteinExistence type="predicted"/>
<dbReference type="AlphaFoldDB" id="A0AAW0H8Q9"/>
<evidence type="ECO:0000256" key="1">
    <source>
        <dbReference type="SAM" id="MobiDB-lite"/>
    </source>
</evidence>
<sequence length="113" mass="12429">MVNTDDVTDDVNAIILVQSMLDRFEKTSETLLNFNNPSSVQLQRRMKRKTPSHPVSSQQYHHTSEQRTGFCDTSPGPVSPSLSPGFEDLSFIQPDSLAINGHSQTDDGEGAHG</sequence>
<dbReference type="PANTHER" id="PTHR13511:SF0">
    <property type="entry name" value="KXDL MOTIF-CONTAINING PROTEIN 1"/>
    <property type="match status" value="1"/>
</dbReference>
<evidence type="ECO:0000313" key="3">
    <source>
        <dbReference type="Proteomes" id="UP001488838"/>
    </source>
</evidence>
<evidence type="ECO:0000313" key="2">
    <source>
        <dbReference type="EMBL" id="KAK7798985.1"/>
    </source>
</evidence>
<dbReference type="Proteomes" id="UP001488838">
    <property type="component" value="Unassembled WGS sequence"/>
</dbReference>
<feature type="region of interest" description="Disordered" evidence="1">
    <location>
        <begin position="36"/>
        <end position="113"/>
    </location>
</feature>
<name>A0AAW0H8Q9_MYOGA</name>
<reference evidence="2 3" key="1">
    <citation type="journal article" date="2023" name="bioRxiv">
        <title>Conserved and derived expression patterns and positive selection on dental genes reveal complex evolutionary context of ever-growing rodent molars.</title>
        <authorList>
            <person name="Calamari Z.T."/>
            <person name="Song A."/>
            <person name="Cohen E."/>
            <person name="Akter M."/>
            <person name="Roy R.D."/>
            <person name="Hallikas O."/>
            <person name="Christensen M.M."/>
            <person name="Li P."/>
            <person name="Marangoni P."/>
            <person name="Jernvall J."/>
            <person name="Klein O.D."/>
        </authorList>
    </citation>
    <scope>NUCLEOTIDE SEQUENCE [LARGE SCALE GENOMIC DNA]</scope>
    <source>
        <strain evidence="2">V071</strain>
    </source>
</reference>
<gene>
    <name evidence="2" type="ORF">U0070_000372</name>
</gene>
<dbReference type="InterPro" id="IPR039843">
    <property type="entry name" value="KXD1-like"/>
</dbReference>